<evidence type="ECO:0000256" key="4">
    <source>
        <dbReference type="ARBA" id="ARBA00023136"/>
    </source>
</evidence>
<comment type="subcellular location">
    <subcellularLocation>
        <location evidence="1">Membrane</location>
        <topology evidence="1">Multi-pass membrane protein</topology>
    </subcellularLocation>
</comment>
<feature type="transmembrane region" description="Helical" evidence="6">
    <location>
        <begin position="176"/>
        <end position="196"/>
    </location>
</feature>
<evidence type="ECO:0000256" key="3">
    <source>
        <dbReference type="ARBA" id="ARBA00022989"/>
    </source>
</evidence>
<feature type="transmembrane region" description="Helical" evidence="6">
    <location>
        <begin position="253"/>
        <end position="272"/>
    </location>
</feature>
<feature type="transmembrane region" description="Helical" evidence="6">
    <location>
        <begin position="110"/>
        <end position="133"/>
    </location>
</feature>
<name>A0A0F7KX76_9SPHN</name>
<keyword evidence="9" id="KW-1185">Reference proteome</keyword>
<dbReference type="Gene3D" id="1.20.1250.20">
    <property type="entry name" value="MFS general substrate transporter like domains"/>
    <property type="match status" value="1"/>
</dbReference>
<feature type="transmembrane region" description="Helical" evidence="6">
    <location>
        <begin position="380"/>
        <end position="400"/>
    </location>
</feature>
<feature type="domain" description="Major facilitator superfamily (MFS) profile" evidence="7">
    <location>
        <begin position="5"/>
        <end position="433"/>
    </location>
</feature>
<evidence type="ECO:0000259" key="7">
    <source>
        <dbReference type="PROSITE" id="PS50850"/>
    </source>
</evidence>
<dbReference type="SUPFAM" id="SSF103473">
    <property type="entry name" value="MFS general substrate transporter"/>
    <property type="match status" value="1"/>
</dbReference>
<evidence type="ECO:0000256" key="5">
    <source>
        <dbReference type="SAM" id="MobiDB-lite"/>
    </source>
</evidence>
<dbReference type="EMBL" id="CP011452">
    <property type="protein sequence ID" value="AKH43811.1"/>
    <property type="molecule type" value="Genomic_DNA"/>
</dbReference>
<reference evidence="8" key="1">
    <citation type="submission" date="2015-05" db="EMBL/GenBank/DDBJ databases">
        <title>The complete genome of Altererythrobacter atlanticus strain 26DY36.</title>
        <authorList>
            <person name="Wu Y.-H."/>
            <person name="Cheng H."/>
            <person name="Wu X.-W."/>
        </authorList>
    </citation>
    <scope>NUCLEOTIDE SEQUENCE [LARGE SCALE GENOMIC DNA]</scope>
    <source>
        <strain evidence="8">26DY36</strain>
    </source>
</reference>
<feature type="transmembrane region" description="Helical" evidence="6">
    <location>
        <begin position="342"/>
        <end position="368"/>
    </location>
</feature>
<dbReference type="AlphaFoldDB" id="A0A0F7KX76"/>
<dbReference type="PATRIC" id="fig|1267766.3.peg.2818"/>
<organism evidence="8 9">
    <name type="scientific">Croceibacterium atlanticum</name>
    <dbReference type="NCBI Taxonomy" id="1267766"/>
    <lineage>
        <taxon>Bacteria</taxon>
        <taxon>Pseudomonadati</taxon>
        <taxon>Pseudomonadota</taxon>
        <taxon>Alphaproteobacteria</taxon>
        <taxon>Sphingomonadales</taxon>
        <taxon>Erythrobacteraceae</taxon>
        <taxon>Croceibacterium</taxon>
    </lineage>
</organism>
<keyword evidence="2 6" id="KW-0812">Transmembrane</keyword>
<feature type="transmembrane region" description="Helical" evidence="6">
    <location>
        <begin position="412"/>
        <end position="431"/>
    </location>
</feature>
<evidence type="ECO:0000256" key="1">
    <source>
        <dbReference type="ARBA" id="ARBA00004141"/>
    </source>
</evidence>
<proteinExistence type="predicted"/>
<dbReference type="GO" id="GO:0005886">
    <property type="term" value="C:plasma membrane"/>
    <property type="evidence" value="ECO:0007669"/>
    <property type="project" value="TreeGrafter"/>
</dbReference>
<dbReference type="InterPro" id="IPR011701">
    <property type="entry name" value="MFS"/>
</dbReference>
<dbReference type="PANTHER" id="PTHR23508">
    <property type="entry name" value="CARBOXYLIC ACID TRANSPORTER PROTEIN HOMOLOG"/>
    <property type="match status" value="1"/>
</dbReference>
<feature type="region of interest" description="Disordered" evidence="5">
    <location>
        <begin position="441"/>
        <end position="462"/>
    </location>
</feature>
<evidence type="ECO:0000256" key="2">
    <source>
        <dbReference type="ARBA" id="ARBA00022692"/>
    </source>
</evidence>
<dbReference type="PROSITE" id="PS50850">
    <property type="entry name" value="MFS"/>
    <property type="match status" value="1"/>
</dbReference>
<dbReference type="STRING" id="1267766.WYH_02782"/>
<dbReference type="GO" id="GO:0046943">
    <property type="term" value="F:carboxylic acid transmembrane transporter activity"/>
    <property type="evidence" value="ECO:0007669"/>
    <property type="project" value="TreeGrafter"/>
</dbReference>
<evidence type="ECO:0000313" key="8">
    <source>
        <dbReference type="EMBL" id="AKH43811.1"/>
    </source>
</evidence>
<feature type="transmembrane region" description="Helical" evidence="6">
    <location>
        <begin position="318"/>
        <end position="336"/>
    </location>
</feature>
<keyword evidence="4 6" id="KW-0472">Membrane</keyword>
<keyword evidence="3 6" id="KW-1133">Transmembrane helix</keyword>
<protein>
    <submittedName>
        <fullName evidence="8">4-hydroxybenzoate transporter PcaK</fullName>
    </submittedName>
</protein>
<sequence length="462" mass="48305">MGARQMIVVALMVFLNALDGFDVLSSAFAGPGMMAEWGIDRTQLGVVLSAELVGMGFGSVLLGGMADKYGRKATMLACLLVMTFGMYLASIAVYAQILPGVPGLSWMTDIVAWRFITGLGIGGMLASTNAVVAEVTSRTGRSISMAFYVIGYPVGGVIGGFAAQEWLLVQGTWHDVFLFGAVVTAAMIPLVMLLVPETPAFYAARRPAGALEKINKSLAAFGKTAIASLPVIETSGPQPKVTDILANPRLRPITLLLSFGYMAHTFTFYYILKNAPTIVALSGYTQAEGASSLTYANMGGAIGGAIFGFFLKKFGLKGPTIAALALGVAAVLYFGLGHESLWTWRIAALLTMFFLNAAIVGYYAAFALSFPAYARASGTGFALGVGRLGAAGSPIAAGWLFDTINGGSENLLAVSAIMSVGSILAMLLLWIMPIRDADEEMEAATPLPQEGPEAGVPANKPA</sequence>
<dbReference type="PROSITE" id="PS00216">
    <property type="entry name" value="SUGAR_TRANSPORT_1"/>
    <property type="match status" value="1"/>
</dbReference>
<dbReference type="Pfam" id="PF07690">
    <property type="entry name" value="MFS_1"/>
    <property type="match status" value="1"/>
</dbReference>
<gene>
    <name evidence="8" type="primary">pcaK_5</name>
    <name evidence="8" type="ORF">WYH_02782</name>
</gene>
<evidence type="ECO:0000256" key="6">
    <source>
        <dbReference type="SAM" id="Phobius"/>
    </source>
</evidence>
<feature type="transmembrane region" description="Helical" evidence="6">
    <location>
        <begin position="76"/>
        <end position="98"/>
    </location>
</feature>
<dbReference type="InterPro" id="IPR005829">
    <property type="entry name" value="Sugar_transporter_CS"/>
</dbReference>
<accession>A0A0F7KX76</accession>
<dbReference type="InterPro" id="IPR020846">
    <property type="entry name" value="MFS_dom"/>
</dbReference>
<feature type="transmembrane region" description="Helical" evidence="6">
    <location>
        <begin position="292"/>
        <end position="311"/>
    </location>
</feature>
<dbReference type="KEGG" id="aay:WYH_02782"/>
<evidence type="ECO:0000313" key="9">
    <source>
        <dbReference type="Proteomes" id="UP000034392"/>
    </source>
</evidence>
<dbReference type="Proteomes" id="UP000034392">
    <property type="component" value="Chromosome"/>
</dbReference>
<dbReference type="InterPro" id="IPR036259">
    <property type="entry name" value="MFS_trans_sf"/>
</dbReference>
<feature type="transmembrane region" description="Helical" evidence="6">
    <location>
        <begin position="145"/>
        <end position="164"/>
    </location>
</feature>
<feature type="transmembrane region" description="Helical" evidence="6">
    <location>
        <begin position="44"/>
        <end position="64"/>
    </location>
</feature>
<dbReference type="PANTHER" id="PTHR23508:SF10">
    <property type="entry name" value="CARBOXYLIC ACID TRANSPORTER PROTEIN HOMOLOG"/>
    <property type="match status" value="1"/>
</dbReference>